<name>A0A397USE8_9GLOM</name>
<protein>
    <submittedName>
        <fullName evidence="2">PRELI-like family-domain-containing protein</fullName>
    </submittedName>
</protein>
<feature type="domain" description="PRELI/MSF1" evidence="1">
    <location>
        <begin position="1"/>
        <end position="174"/>
    </location>
</feature>
<dbReference type="AlphaFoldDB" id="A0A397USE8"/>
<dbReference type="Proteomes" id="UP000266673">
    <property type="component" value="Unassembled WGS sequence"/>
</dbReference>
<dbReference type="STRING" id="44941.A0A397USE8"/>
<proteinExistence type="predicted"/>
<dbReference type="Pfam" id="PF04707">
    <property type="entry name" value="PRELI"/>
    <property type="match status" value="1"/>
</dbReference>
<gene>
    <name evidence="2" type="ORF">C2G38_2144691</name>
</gene>
<reference evidence="2 3" key="1">
    <citation type="submission" date="2018-06" db="EMBL/GenBank/DDBJ databases">
        <title>Comparative genomics reveals the genomic features of Rhizophagus irregularis, R. cerebriforme, R. diaphanum and Gigaspora rosea, and their symbiotic lifestyle signature.</title>
        <authorList>
            <person name="Morin E."/>
            <person name="San Clemente H."/>
            <person name="Chen E.C.H."/>
            <person name="De La Providencia I."/>
            <person name="Hainaut M."/>
            <person name="Kuo A."/>
            <person name="Kohler A."/>
            <person name="Murat C."/>
            <person name="Tang N."/>
            <person name="Roy S."/>
            <person name="Loubradou J."/>
            <person name="Henrissat B."/>
            <person name="Grigoriev I.V."/>
            <person name="Corradi N."/>
            <person name="Roux C."/>
            <person name="Martin F.M."/>
        </authorList>
    </citation>
    <scope>NUCLEOTIDE SEQUENCE [LARGE SCALE GENOMIC DNA]</scope>
    <source>
        <strain evidence="2 3">DAOM 194757</strain>
    </source>
</reference>
<dbReference type="InterPro" id="IPR006797">
    <property type="entry name" value="PRELI/MSF1_dom"/>
</dbReference>
<dbReference type="PANTHER" id="PTHR11158">
    <property type="entry name" value="MSF1/PX19 RELATED"/>
    <property type="match status" value="1"/>
</dbReference>
<comment type="caution">
    <text evidence="2">The sequence shown here is derived from an EMBL/GenBank/DDBJ whole genome shotgun (WGS) entry which is preliminary data.</text>
</comment>
<organism evidence="2 3">
    <name type="scientific">Gigaspora rosea</name>
    <dbReference type="NCBI Taxonomy" id="44941"/>
    <lineage>
        <taxon>Eukaryota</taxon>
        <taxon>Fungi</taxon>
        <taxon>Fungi incertae sedis</taxon>
        <taxon>Mucoromycota</taxon>
        <taxon>Glomeromycotina</taxon>
        <taxon>Glomeromycetes</taxon>
        <taxon>Diversisporales</taxon>
        <taxon>Gigasporaceae</taxon>
        <taxon>Gigaspora</taxon>
    </lineage>
</organism>
<evidence type="ECO:0000313" key="2">
    <source>
        <dbReference type="EMBL" id="RIB13150.1"/>
    </source>
</evidence>
<evidence type="ECO:0000259" key="1">
    <source>
        <dbReference type="PROSITE" id="PS50904"/>
    </source>
</evidence>
<keyword evidence="3" id="KW-1185">Reference proteome</keyword>
<dbReference type="PROSITE" id="PS50904">
    <property type="entry name" value="PRELI_MSF1"/>
    <property type="match status" value="1"/>
</dbReference>
<dbReference type="OrthoDB" id="407630at2759"/>
<dbReference type="EMBL" id="QKWP01000951">
    <property type="protein sequence ID" value="RIB13150.1"/>
    <property type="molecule type" value="Genomic_DNA"/>
</dbReference>
<dbReference type="InterPro" id="IPR037365">
    <property type="entry name" value="Slowmo/Ups"/>
</dbReference>
<accession>A0A397USE8</accession>
<evidence type="ECO:0000313" key="3">
    <source>
        <dbReference type="Proteomes" id="UP000266673"/>
    </source>
</evidence>
<dbReference type="GO" id="GO:0005758">
    <property type="term" value="C:mitochondrial intermembrane space"/>
    <property type="evidence" value="ECO:0007669"/>
    <property type="project" value="InterPro"/>
</dbReference>
<sequence>MKLFETTHTFFYNWSHVSAANWCKYPNEKCPHVIAIDVLDRHVDPETGILRTERLITCQQNVPRLLSRLCGGNSVIYAREVSEIDPKNKVLRMTSCNLSMNNLINVSETVTYTEDPSDSSKTLFKQEARIKCGESISRFANYIEDFFIQRFRDNAAMGKQGFENVLDRLTGQGETLLLHKKV</sequence>